<dbReference type="AlphaFoldDB" id="A0A4U0V1B3"/>
<reference evidence="2 3" key="1">
    <citation type="submission" date="2017-03" db="EMBL/GenBank/DDBJ databases">
        <title>Genomes of endolithic fungi from Antarctica.</title>
        <authorList>
            <person name="Coleine C."/>
            <person name="Masonjones S."/>
            <person name="Stajich J.E."/>
        </authorList>
    </citation>
    <scope>NUCLEOTIDE SEQUENCE [LARGE SCALE GENOMIC DNA]</scope>
    <source>
        <strain evidence="2 3">CCFEE 5311</strain>
    </source>
</reference>
<comment type="caution">
    <text evidence="2">The sequence shown here is derived from an EMBL/GenBank/DDBJ whole genome shotgun (WGS) entry which is preliminary data.</text>
</comment>
<proteinExistence type="predicted"/>
<feature type="compositionally biased region" description="Polar residues" evidence="1">
    <location>
        <begin position="43"/>
        <end position="75"/>
    </location>
</feature>
<name>A0A4U0V1B3_9PEZI</name>
<dbReference type="OrthoDB" id="3848833at2759"/>
<sequence>MLPSNTTSSRSRKKSAATGRMSTSRSKSSRVCSTLNLRPHSYRVTQISPKLSSTQITPANSTKPLHAATPSQWQQAGGFAESRTPEYLSAKGSPRRSHHFYDANPATGETGVIDYSPITFTLGTVAERDAVLTNRSDYDILWPRTVDKESQ</sequence>
<evidence type="ECO:0000313" key="2">
    <source>
        <dbReference type="EMBL" id="TKA42380.1"/>
    </source>
</evidence>
<protein>
    <submittedName>
        <fullName evidence="2">Uncharacterized protein</fullName>
    </submittedName>
</protein>
<feature type="compositionally biased region" description="Low complexity" evidence="1">
    <location>
        <begin position="16"/>
        <end position="34"/>
    </location>
</feature>
<organism evidence="2 3">
    <name type="scientific">Friedmanniomyces endolithicus</name>
    <dbReference type="NCBI Taxonomy" id="329885"/>
    <lineage>
        <taxon>Eukaryota</taxon>
        <taxon>Fungi</taxon>
        <taxon>Dikarya</taxon>
        <taxon>Ascomycota</taxon>
        <taxon>Pezizomycotina</taxon>
        <taxon>Dothideomycetes</taxon>
        <taxon>Dothideomycetidae</taxon>
        <taxon>Mycosphaerellales</taxon>
        <taxon>Teratosphaeriaceae</taxon>
        <taxon>Friedmanniomyces</taxon>
    </lineage>
</organism>
<dbReference type="EMBL" id="NAJP01000023">
    <property type="protein sequence ID" value="TKA42380.1"/>
    <property type="molecule type" value="Genomic_DNA"/>
</dbReference>
<dbReference type="Proteomes" id="UP000310066">
    <property type="component" value="Unassembled WGS sequence"/>
</dbReference>
<accession>A0A4U0V1B3</accession>
<evidence type="ECO:0000313" key="3">
    <source>
        <dbReference type="Proteomes" id="UP000310066"/>
    </source>
</evidence>
<evidence type="ECO:0000256" key="1">
    <source>
        <dbReference type="SAM" id="MobiDB-lite"/>
    </source>
</evidence>
<gene>
    <name evidence="2" type="ORF">B0A54_06830</name>
</gene>
<feature type="region of interest" description="Disordered" evidence="1">
    <location>
        <begin position="1"/>
        <end position="81"/>
    </location>
</feature>